<organism evidence="2 3">
    <name type="scientific">Fasciolopsis buskii</name>
    <dbReference type="NCBI Taxonomy" id="27845"/>
    <lineage>
        <taxon>Eukaryota</taxon>
        <taxon>Metazoa</taxon>
        <taxon>Spiralia</taxon>
        <taxon>Lophotrochozoa</taxon>
        <taxon>Platyhelminthes</taxon>
        <taxon>Trematoda</taxon>
        <taxon>Digenea</taxon>
        <taxon>Plagiorchiida</taxon>
        <taxon>Echinostomata</taxon>
        <taxon>Echinostomatoidea</taxon>
        <taxon>Fasciolidae</taxon>
        <taxon>Fasciolopsis</taxon>
    </lineage>
</organism>
<feature type="region of interest" description="Disordered" evidence="1">
    <location>
        <begin position="504"/>
        <end position="540"/>
    </location>
</feature>
<feature type="region of interest" description="Disordered" evidence="1">
    <location>
        <begin position="424"/>
        <end position="454"/>
    </location>
</feature>
<evidence type="ECO:0000313" key="3">
    <source>
        <dbReference type="Proteomes" id="UP000728185"/>
    </source>
</evidence>
<feature type="region of interest" description="Disordered" evidence="1">
    <location>
        <begin position="33"/>
        <end position="70"/>
    </location>
</feature>
<evidence type="ECO:0000313" key="2">
    <source>
        <dbReference type="EMBL" id="KAA0191767.1"/>
    </source>
</evidence>
<feature type="compositionally biased region" description="Polar residues" evidence="1">
    <location>
        <begin position="510"/>
        <end position="519"/>
    </location>
</feature>
<dbReference type="Proteomes" id="UP000728185">
    <property type="component" value="Unassembled WGS sequence"/>
</dbReference>
<name>A0A8E0RVQ6_9TREM</name>
<gene>
    <name evidence="2" type="ORF">FBUS_01562</name>
</gene>
<comment type="caution">
    <text evidence="2">The sequence shown here is derived from an EMBL/GenBank/DDBJ whole genome shotgun (WGS) entry which is preliminary data.</text>
</comment>
<protein>
    <submittedName>
        <fullName evidence="2">Uncharacterized protein</fullName>
    </submittedName>
</protein>
<reference evidence="2" key="1">
    <citation type="submission" date="2019-05" db="EMBL/GenBank/DDBJ databases">
        <title>Annotation for the trematode Fasciolopsis buski.</title>
        <authorList>
            <person name="Choi Y.-J."/>
        </authorList>
    </citation>
    <scope>NUCLEOTIDE SEQUENCE</scope>
    <source>
        <strain evidence="2">HT</strain>
        <tissue evidence="2">Whole worm</tissue>
    </source>
</reference>
<feature type="compositionally biased region" description="Basic and acidic residues" evidence="1">
    <location>
        <begin position="58"/>
        <end position="70"/>
    </location>
</feature>
<dbReference type="EMBL" id="LUCM01006132">
    <property type="protein sequence ID" value="KAA0191767.1"/>
    <property type="molecule type" value="Genomic_DNA"/>
</dbReference>
<dbReference type="OrthoDB" id="6238847at2759"/>
<accession>A0A8E0RVQ6</accession>
<feature type="compositionally biased region" description="Basic and acidic residues" evidence="1">
    <location>
        <begin position="438"/>
        <end position="451"/>
    </location>
</feature>
<feature type="compositionally biased region" description="Basic residues" evidence="1">
    <location>
        <begin position="33"/>
        <end position="43"/>
    </location>
</feature>
<dbReference type="AlphaFoldDB" id="A0A8E0RVQ6"/>
<proteinExistence type="predicted"/>
<feature type="compositionally biased region" description="Polar residues" evidence="1">
    <location>
        <begin position="424"/>
        <end position="437"/>
    </location>
</feature>
<evidence type="ECO:0000256" key="1">
    <source>
        <dbReference type="SAM" id="MobiDB-lite"/>
    </source>
</evidence>
<sequence length="540" mass="59739">MPRSDILHAVHELTNYSEKYVEQNYGVADPKHYYHANKRKRKTIPPQKRDMSEDEMEDTHSSGHESMEHEEPINLMKREADINHSVDIAMGKNIEPTGVNSTLSVEQHRMYNILLNYLLMKYQTQSDPKDVINNSPITKLFGRHSEVCPQSPDPHFNSSLFSSIPLSANPYKFGGNADCNQECPSVNGASSTSNIIKPVTFRYGLCQSEPWKQSIISTLNNCINNIPIPKSGYENYDAMLLCYKSLIEKAFALQQALDIYLNLLHSAPSSAGSSLDAISSCISNRFAAMPSARFEWNQAASLTPVVCTSSPGLSGVNPSVQKNSSDIYGGQNVTVDWKRHDATFKCERDASPDQKLNACPVDLTKSEKPCQSIPPISSVKTQGISSGTEITDRLGREGAHFLSRFFNGTSTELSTTSDYNGLSSHNSSTDFNLSPSSDKFEFSPRSVKDHNSLGSSRLGETISSIESSYISNSGRGGISLRRKSYFKTKRLKKSFSSVVTSVNNDNSDSAQVKKSNFRGTSEEENRVAPDFQPIEINVSD</sequence>
<keyword evidence="3" id="KW-1185">Reference proteome</keyword>